<protein>
    <submittedName>
        <fullName evidence="2">Oligopeptide transport system substrate-binding protein</fullName>
    </submittedName>
</protein>
<evidence type="ECO:0000313" key="3">
    <source>
        <dbReference type="Proteomes" id="UP000320239"/>
    </source>
</evidence>
<evidence type="ECO:0000259" key="1">
    <source>
        <dbReference type="Pfam" id="PF00496"/>
    </source>
</evidence>
<accession>A0A561VQC2</accession>
<evidence type="ECO:0000313" key="2">
    <source>
        <dbReference type="EMBL" id="TWG13809.1"/>
    </source>
</evidence>
<sequence length="545" mass="58819">MPGKSPWKMAVGATAIALLAAGCGGGGSDDSSATSNTVVIGIGEPQHLIPSNTTESNGAEVLASLFYPLVDFDAQNNPVPVAAESITPDKTNTVWTIKLKPGFTFSNGEPVISDNYIDAWNYGAYGPNGQGGAYFFERIKGYADLQSKDPDGEEGPKKAPEPKAKKLTGLAKVDDTTFTVTLSAPFAGWQSVMGYTVFYPLPKAAFSSDGVIAEGFEDAIIGNGPFKMKGKWEHDSQIVVERVADFKGTAPKVDGITWKIYQDQQAQYADLISGSLDVQTTIPIESLAKASADLGDRFKKSPNSGFGFVGFPTFQKEFSDVRVRRAISMAINRQEISDQIFLGSRAPATSFVSPVVAGYRPNTCGANCEYNPTEAKKLYTEANGPKEIKITYNVDGGHKAWIDAACNQIKATLGVNCVGGEEPKFADLLTKVEAKKPVGLIRLGWLMDYPLMENYLGPLYGTDGGSNYYGYSNSTFDNLVKEGSAAPTPEESIKKWQAAEDILAKEMPVVPIYTQQNVYGYSEKVTNVNVDLFQKVDLYKIEVVG</sequence>
<name>A0A561VQC2_ACTTI</name>
<organism evidence="2 3">
    <name type="scientific">Actinoplanes teichomyceticus</name>
    <dbReference type="NCBI Taxonomy" id="1867"/>
    <lineage>
        <taxon>Bacteria</taxon>
        <taxon>Bacillati</taxon>
        <taxon>Actinomycetota</taxon>
        <taxon>Actinomycetes</taxon>
        <taxon>Micromonosporales</taxon>
        <taxon>Micromonosporaceae</taxon>
        <taxon>Actinoplanes</taxon>
    </lineage>
</organism>
<dbReference type="InterPro" id="IPR000914">
    <property type="entry name" value="SBP_5_dom"/>
</dbReference>
<dbReference type="PROSITE" id="PS51257">
    <property type="entry name" value="PROKAR_LIPOPROTEIN"/>
    <property type="match status" value="1"/>
</dbReference>
<dbReference type="RefSeq" id="WP_145830959.1">
    <property type="nucleotide sequence ID" value="NZ_BOMX01000061.1"/>
</dbReference>
<dbReference type="PANTHER" id="PTHR30290">
    <property type="entry name" value="PERIPLASMIC BINDING COMPONENT OF ABC TRANSPORTER"/>
    <property type="match status" value="1"/>
</dbReference>
<dbReference type="GO" id="GO:0042597">
    <property type="term" value="C:periplasmic space"/>
    <property type="evidence" value="ECO:0007669"/>
    <property type="project" value="UniProtKB-ARBA"/>
</dbReference>
<dbReference type="OrthoDB" id="9046151at2"/>
<dbReference type="PIRSF" id="PIRSF002741">
    <property type="entry name" value="MppA"/>
    <property type="match status" value="1"/>
</dbReference>
<gene>
    <name evidence="2" type="ORF">FHX34_10497</name>
</gene>
<dbReference type="PANTHER" id="PTHR30290:SF83">
    <property type="entry name" value="ABC TRANSPORTER SUBSTRATE-BINDING PROTEIN"/>
    <property type="match status" value="1"/>
</dbReference>
<dbReference type="Gene3D" id="3.40.190.10">
    <property type="entry name" value="Periplasmic binding protein-like II"/>
    <property type="match status" value="1"/>
</dbReference>
<dbReference type="Proteomes" id="UP000320239">
    <property type="component" value="Unassembled WGS sequence"/>
</dbReference>
<dbReference type="GO" id="GO:0015833">
    <property type="term" value="P:peptide transport"/>
    <property type="evidence" value="ECO:0007669"/>
    <property type="project" value="TreeGrafter"/>
</dbReference>
<dbReference type="InterPro" id="IPR030678">
    <property type="entry name" value="Peptide/Ni-bd"/>
</dbReference>
<dbReference type="Gene3D" id="3.90.76.10">
    <property type="entry name" value="Dipeptide-binding Protein, Domain 1"/>
    <property type="match status" value="1"/>
</dbReference>
<dbReference type="Gene3D" id="3.10.105.10">
    <property type="entry name" value="Dipeptide-binding Protein, Domain 3"/>
    <property type="match status" value="1"/>
</dbReference>
<reference evidence="2 3" key="1">
    <citation type="submission" date="2019-06" db="EMBL/GenBank/DDBJ databases">
        <title>Sequencing the genomes of 1000 actinobacteria strains.</title>
        <authorList>
            <person name="Klenk H.-P."/>
        </authorList>
    </citation>
    <scope>NUCLEOTIDE SEQUENCE [LARGE SCALE GENOMIC DNA]</scope>
    <source>
        <strain evidence="2 3">DSM 43866</strain>
    </source>
</reference>
<comment type="caution">
    <text evidence="2">The sequence shown here is derived from an EMBL/GenBank/DDBJ whole genome shotgun (WGS) entry which is preliminary data.</text>
</comment>
<dbReference type="EMBL" id="VIWY01000004">
    <property type="protein sequence ID" value="TWG13809.1"/>
    <property type="molecule type" value="Genomic_DNA"/>
</dbReference>
<dbReference type="GO" id="GO:1904680">
    <property type="term" value="F:peptide transmembrane transporter activity"/>
    <property type="evidence" value="ECO:0007669"/>
    <property type="project" value="TreeGrafter"/>
</dbReference>
<dbReference type="CDD" id="cd00995">
    <property type="entry name" value="PBP2_NikA_DppA_OppA_like"/>
    <property type="match status" value="1"/>
</dbReference>
<dbReference type="AlphaFoldDB" id="A0A561VQC2"/>
<keyword evidence="3" id="KW-1185">Reference proteome</keyword>
<dbReference type="GO" id="GO:0043190">
    <property type="term" value="C:ATP-binding cassette (ABC) transporter complex"/>
    <property type="evidence" value="ECO:0007669"/>
    <property type="project" value="InterPro"/>
</dbReference>
<dbReference type="InterPro" id="IPR039424">
    <property type="entry name" value="SBP_5"/>
</dbReference>
<proteinExistence type="predicted"/>
<feature type="domain" description="Solute-binding protein family 5" evidence="1">
    <location>
        <begin position="78"/>
        <end position="466"/>
    </location>
</feature>
<dbReference type="Pfam" id="PF00496">
    <property type="entry name" value="SBP_bac_5"/>
    <property type="match status" value="1"/>
</dbReference>
<dbReference type="SUPFAM" id="SSF53850">
    <property type="entry name" value="Periplasmic binding protein-like II"/>
    <property type="match status" value="1"/>
</dbReference>